<evidence type="ECO:0000313" key="13">
    <source>
        <dbReference type="EMBL" id="PEN13888.1"/>
    </source>
</evidence>
<evidence type="ECO:0000256" key="9">
    <source>
        <dbReference type="ARBA" id="ARBA00047490"/>
    </source>
</evidence>
<dbReference type="GO" id="GO:0006535">
    <property type="term" value="P:cysteine biosynthetic process from serine"/>
    <property type="evidence" value="ECO:0007669"/>
    <property type="project" value="InterPro"/>
</dbReference>
<evidence type="ECO:0000256" key="3">
    <source>
        <dbReference type="ARBA" id="ARBA00007103"/>
    </source>
</evidence>
<protein>
    <recommendedName>
        <fullName evidence="8 10">Cystathionine beta-synthase</fullName>
        <ecNumber evidence="4 10">4.2.1.22</ecNumber>
    </recommendedName>
</protein>
<dbReference type="Proteomes" id="UP000220102">
    <property type="component" value="Unassembled WGS sequence"/>
</dbReference>
<sequence>MWHDNILGAIGNTPLVRINNVVEGLPCTVLGKVEFFNPGGSVKDRIGVTLIERAEKEGKIEPGGTIIEGTSGNTGAGLAIAAIAKGYKCIFTTTDKQSQEKVDVLRALGAEVLVCPTNVEPDDPRSYYSVARRLAEEIPNSVYLNQYDNSANPKAHVETTGPELWKQTEGRITHFIAGAGTGGTISGTSRYLKDQNEDIQVVGVDPMGSVFYKYFHEGVFDEDEIYPYFTEGVGEDILPENMDFDAVDDFVQVDDKSSMQMTRRLAREEGLFVGQSCGMAMAGAIQWLNDHSAELSEDDVVVVLLPDSGFRYLSKTYNDEWMKNHGFLESRPEVTADEVVKARKAPRTVISAAPDDTIGDVIERMTEQSISQVPVVDGDDVVGSVTESRILNRLVESPSARDEPVRTIMGDPFPVVPASLHLNHLTSYLEGDTGAVLVERDTGYTVVTKSDLISALARMGRNGNGSS</sequence>
<dbReference type="FunFam" id="3.40.50.1100:FF:000003">
    <property type="entry name" value="Cystathionine beta-synthase"/>
    <property type="match status" value="1"/>
</dbReference>
<dbReference type="Gene3D" id="3.10.580.10">
    <property type="entry name" value="CBS-domain"/>
    <property type="match status" value="1"/>
</dbReference>
<name>A0A2A8CZR3_9BACT</name>
<evidence type="ECO:0000256" key="1">
    <source>
        <dbReference type="ARBA" id="ARBA00001933"/>
    </source>
</evidence>
<comment type="similarity">
    <text evidence="3">Belongs to the cysteine synthase/cystathionine beta-synthase family.</text>
</comment>
<dbReference type="InterPro" id="IPR000644">
    <property type="entry name" value="CBS_dom"/>
</dbReference>
<dbReference type="UniPathway" id="UPA00136">
    <property type="reaction ID" value="UER00201"/>
</dbReference>
<dbReference type="GO" id="GO:0016765">
    <property type="term" value="F:transferase activity, transferring alkyl or aryl (other than methyl) groups"/>
    <property type="evidence" value="ECO:0007669"/>
    <property type="project" value="UniProtKB-ARBA"/>
</dbReference>
<dbReference type="SMART" id="SM00116">
    <property type="entry name" value="CBS"/>
    <property type="match status" value="1"/>
</dbReference>
<dbReference type="InterPro" id="IPR001216">
    <property type="entry name" value="P-phosphate_BS"/>
</dbReference>
<dbReference type="GO" id="GO:0005737">
    <property type="term" value="C:cytoplasm"/>
    <property type="evidence" value="ECO:0007669"/>
    <property type="project" value="InterPro"/>
</dbReference>
<evidence type="ECO:0000259" key="12">
    <source>
        <dbReference type="PROSITE" id="PS51371"/>
    </source>
</evidence>
<feature type="domain" description="CBS" evidence="12">
    <location>
        <begin position="345"/>
        <end position="403"/>
    </location>
</feature>
<dbReference type="PANTHER" id="PTHR10314">
    <property type="entry name" value="CYSTATHIONINE BETA-SYNTHASE"/>
    <property type="match status" value="1"/>
</dbReference>
<comment type="pathway">
    <text evidence="2">Amino-acid biosynthesis; L-cysteine biosynthesis; L-cysteine from L-homocysteine and L-serine: step 1/2.</text>
</comment>
<evidence type="ECO:0000313" key="14">
    <source>
        <dbReference type="Proteomes" id="UP000220102"/>
    </source>
</evidence>
<dbReference type="InterPro" id="IPR036052">
    <property type="entry name" value="TrpB-like_PALP_sf"/>
</dbReference>
<evidence type="ECO:0000256" key="4">
    <source>
        <dbReference type="ARBA" id="ARBA00012041"/>
    </source>
</evidence>
<dbReference type="Pfam" id="PF00571">
    <property type="entry name" value="CBS"/>
    <property type="match status" value="1"/>
</dbReference>
<dbReference type="CDD" id="cd01561">
    <property type="entry name" value="CBS_like"/>
    <property type="match status" value="1"/>
</dbReference>
<dbReference type="InterPro" id="IPR005857">
    <property type="entry name" value="Cysta_beta_synth"/>
</dbReference>
<dbReference type="EMBL" id="PDEQ01000003">
    <property type="protein sequence ID" value="PEN13888.1"/>
    <property type="molecule type" value="Genomic_DNA"/>
</dbReference>
<comment type="caution">
    <text evidence="13">The sequence shown here is derived from an EMBL/GenBank/DDBJ whole genome shotgun (WGS) entry which is preliminary data.</text>
</comment>
<keyword evidence="6 11" id="KW-0129">CBS domain</keyword>
<dbReference type="InterPro" id="IPR050214">
    <property type="entry name" value="Cys_Synth/Cystath_Beta-Synth"/>
</dbReference>
<evidence type="ECO:0000256" key="2">
    <source>
        <dbReference type="ARBA" id="ARBA00005003"/>
    </source>
</evidence>
<dbReference type="FunFam" id="3.40.50.1100:FF:000118">
    <property type="entry name" value="Related to CYS4-cystathionine beta-synthase"/>
    <property type="match status" value="1"/>
</dbReference>
<comment type="catalytic activity">
    <reaction evidence="9">
        <text>L-homocysteine + L-serine = L,L-cystathionine + H2O</text>
        <dbReference type="Rhea" id="RHEA:10112"/>
        <dbReference type="ChEBI" id="CHEBI:15377"/>
        <dbReference type="ChEBI" id="CHEBI:33384"/>
        <dbReference type="ChEBI" id="CHEBI:58161"/>
        <dbReference type="ChEBI" id="CHEBI:58199"/>
        <dbReference type="EC" id="4.2.1.22"/>
    </reaction>
</comment>
<dbReference type="RefSeq" id="WP_098075051.1">
    <property type="nucleotide sequence ID" value="NZ_PDEQ01000003.1"/>
</dbReference>
<dbReference type="OrthoDB" id="9808024at2"/>
<evidence type="ECO:0000256" key="6">
    <source>
        <dbReference type="ARBA" id="ARBA00023122"/>
    </source>
</evidence>
<dbReference type="Gene3D" id="3.40.50.1100">
    <property type="match status" value="2"/>
</dbReference>
<evidence type="ECO:0000256" key="7">
    <source>
        <dbReference type="ARBA" id="ARBA00023239"/>
    </source>
</evidence>
<proteinExistence type="inferred from homology"/>
<comment type="cofactor">
    <cofactor evidence="1">
        <name>pyridoxal 5'-phosphate</name>
        <dbReference type="ChEBI" id="CHEBI:597326"/>
    </cofactor>
</comment>
<dbReference type="SUPFAM" id="SSF53686">
    <property type="entry name" value="Tryptophan synthase beta subunit-like PLP-dependent enzymes"/>
    <property type="match status" value="1"/>
</dbReference>
<dbReference type="InterPro" id="IPR046342">
    <property type="entry name" value="CBS_dom_sf"/>
</dbReference>
<dbReference type="GO" id="GO:0004122">
    <property type="term" value="F:cystathionine beta-synthase activity"/>
    <property type="evidence" value="ECO:0007669"/>
    <property type="project" value="UniProtKB-UniRule"/>
</dbReference>
<evidence type="ECO:0000256" key="10">
    <source>
        <dbReference type="NCBIfam" id="TIGR01137"/>
    </source>
</evidence>
<dbReference type="SUPFAM" id="SSF54631">
    <property type="entry name" value="CBS-domain pair"/>
    <property type="match status" value="1"/>
</dbReference>
<dbReference type="EC" id="4.2.1.22" evidence="4 10"/>
<dbReference type="GO" id="GO:0019343">
    <property type="term" value="P:cysteine biosynthetic process via cystathionine"/>
    <property type="evidence" value="ECO:0007669"/>
    <property type="project" value="InterPro"/>
</dbReference>
<dbReference type="PROSITE" id="PS00901">
    <property type="entry name" value="CYS_SYNTHASE"/>
    <property type="match status" value="1"/>
</dbReference>
<dbReference type="PROSITE" id="PS51371">
    <property type="entry name" value="CBS"/>
    <property type="match status" value="1"/>
</dbReference>
<dbReference type="Pfam" id="PF00291">
    <property type="entry name" value="PALP"/>
    <property type="match status" value="1"/>
</dbReference>
<evidence type="ECO:0000256" key="8">
    <source>
        <dbReference type="ARBA" id="ARBA00026192"/>
    </source>
</evidence>
<dbReference type="AlphaFoldDB" id="A0A2A8CZR3"/>
<reference evidence="13 14" key="1">
    <citation type="submission" date="2017-10" db="EMBL/GenBank/DDBJ databases">
        <title>Draft genome of Longibacter Salinarum.</title>
        <authorList>
            <person name="Goh K.M."/>
            <person name="Shamsir M.S."/>
            <person name="Lim S.W."/>
        </authorList>
    </citation>
    <scope>NUCLEOTIDE SEQUENCE [LARGE SCALE GENOMIC DNA]</scope>
    <source>
        <strain evidence="13 14">KCTC 52045</strain>
    </source>
</reference>
<keyword evidence="7" id="KW-0456">Lyase</keyword>
<keyword evidence="14" id="KW-1185">Reference proteome</keyword>
<dbReference type="NCBIfam" id="TIGR01137">
    <property type="entry name" value="cysta_beta"/>
    <property type="match status" value="1"/>
</dbReference>
<dbReference type="InterPro" id="IPR001926">
    <property type="entry name" value="TrpB-like_PALP"/>
</dbReference>
<keyword evidence="5" id="KW-0663">Pyridoxal phosphate</keyword>
<gene>
    <name evidence="13" type="ORF">CRI94_07465</name>
</gene>
<evidence type="ECO:0000256" key="5">
    <source>
        <dbReference type="ARBA" id="ARBA00022898"/>
    </source>
</evidence>
<organism evidence="13 14">
    <name type="scientific">Longibacter salinarum</name>
    <dbReference type="NCBI Taxonomy" id="1850348"/>
    <lineage>
        <taxon>Bacteria</taxon>
        <taxon>Pseudomonadati</taxon>
        <taxon>Rhodothermota</taxon>
        <taxon>Rhodothermia</taxon>
        <taxon>Rhodothermales</taxon>
        <taxon>Salisaetaceae</taxon>
        <taxon>Longibacter</taxon>
    </lineage>
</organism>
<accession>A0A2A8CZR3</accession>
<evidence type="ECO:0000256" key="11">
    <source>
        <dbReference type="PROSITE-ProRule" id="PRU00703"/>
    </source>
</evidence>